<dbReference type="PANTHER" id="PTHR31001">
    <property type="entry name" value="UNCHARACTERIZED TRANSCRIPTIONAL REGULATORY PROTEIN"/>
    <property type="match status" value="1"/>
</dbReference>
<reference evidence="4 5" key="1">
    <citation type="submission" date="2013-03" db="EMBL/GenBank/DDBJ databases">
        <title>The Genome Sequence of Exophiala aquamarina CBS 119918.</title>
        <authorList>
            <consortium name="The Broad Institute Genomics Platform"/>
            <person name="Cuomo C."/>
            <person name="de Hoog S."/>
            <person name="Gorbushina A."/>
            <person name="Walker B."/>
            <person name="Young S.K."/>
            <person name="Zeng Q."/>
            <person name="Gargeya S."/>
            <person name="Fitzgerald M."/>
            <person name="Haas B."/>
            <person name="Abouelleil A."/>
            <person name="Allen A.W."/>
            <person name="Alvarado L."/>
            <person name="Arachchi H.M."/>
            <person name="Berlin A.M."/>
            <person name="Chapman S.B."/>
            <person name="Gainer-Dewar J."/>
            <person name="Goldberg J."/>
            <person name="Griggs A."/>
            <person name="Gujja S."/>
            <person name="Hansen M."/>
            <person name="Howarth C."/>
            <person name="Imamovic A."/>
            <person name="Ireland A."/>
            <person name="Larimer J."/>
            <person name="McCowan C."/>
            <person name="Murphy C."/>
            <person name="Pearson M."/>
            <person name="Poon T.W."/>
            <person name="Priest M."/>
            <person name="Roberts A."/>
            <person name="Saif S."/>
            <person name="Shea T."/>
            <person name="Sisk P."/>
            <person name="Sykes S."/>
            <person name="Wortman J."/>
            <person name="Nusbaum C."/>
            <person name="Birren B."/>
        </authorList>
    </citation>
    <scope>NUCLEOTIDE SEQUENCE [LARGE SCALE GENOMIC DNA]</scope>
    <source>
        <strain evidence="4 5">CBS 119918</strain>
    </source>
</reference>
<dbReference type="InterPro" id="IPR050613">
    <property type="entry name" value="Sec_Metabolite_Reg"/>
</dbReference>
<evidence type="ECO:0000256" key="1">
    <source>
        <dbReference type="ARBA" id="ARBA00004123"/>
    </source>
</evidence>
<keyword evidence="2" id="KW-0539">Nucleus</keyword>
<sequence>MSASALEVSIRPDTTPQALSSLLGVAIRMAQRMGIHSEATLAKCTPFEAEMRRRLWWSLILFDTRISELTSSNIATLDPTWDCGIPLNVNDGDLRLDMKTPLVTRKQPTDAVFAVVRSELGDYLRHAAFHLHIDNSALKSLAKRFDENLTLKSDALVKLGDKIEDRYLKLCDEENPTHFMATWTARGSLAKYHLMEHNVRLASSSTQRVEAQYNAATFHALRMLECDTKIMTSHLTKGFAWLHQINFPFPAYYQITQDLRRRPTSEQALHTWDVMSRNWEAWFNVHFGTASPIFQLFNNLILHAWEAYESAAKPAAQVFTVPRIVSSIRDALALGGSSRNAPNLEMEVAALDGGLDADGSLSAMQMPTALLDHTLAFDLGLQGDNTWTPPEMSFVSDIPGRDPMGPPIDHVDWKAFGGPRGW</sequence>
<dbReference type="Proteomes" id="UP000027920">
    <property type="component" value="Unassembled WGS sequence"/>
</dbReference>
<dbReference type="Pfam" id="PF04082">
    <property type="entry name" value="Fungal_trans"/>
    <property type="match status" value="1"/>
</dbReference>
<keyword evidence="5" id="KW-1185">Reference proteome</keyword>
<dbReference type="HOGENOM" id="CLU_004083_5_3_1"/>
<comment type="caution">
    <text evidence="4">The sequence shown here is derived from an EMBL/GenBank/DDBJ whole genome shotgun (WGS) entry which is preliminary data.</text>
</comment>
<dbReference type="STRING" id="1182545.A0A072PQV2"/>
<comment type="subcellular location">
    <subcellularLocation>
        <location evidence="1">Nucleus</location>
    </subcellularLocation>
</comment>
<evidence type="ECO:0000259" key="3">
    <source>
        <dbReference type="SMART" id="SM00906"/>
    </source>
</evidence>
<evidence type="ECO:0000313" key="4">
    <source>
        <dbReference type="EMBL" id="KEF61708.1"/>
    </source>
</evidence>
<organism evidence="4 5">
    <name type="scientific">Exophiala aquamarina CBS 119918</name>
    <dbReference type="NCBI Taxonomy" id="1182545"/>
    <lineage>
        <taxon>Eukaryota</taxon>
        <taxon>Fungi</taxon>
        <taxon>Dikarya</taxon>
        <taxon>Ascomycota</taxon>
        <taxon>Pezizomycotina</taxon>
        <taxon>Eurotiomycetes</taxon>
        <taxon>Chaetothyriomycetidae</taxon>
        <taxon>Chaetothyriales</taxon>
        <taxon>Herpotrichiellaceae</taxon>
        <taxon>Exophiala</taxon>
    </lineage>
</organism>
<protein>
    <recommendedName>
        <fullName evidence="3">Xylanolytic transcriptional activator regulatory domain-containing protein</fullName>
    </recommendedName>
</protein>
<evidence type="ECO:0000256" key="2">
    <source>
        <dbReference type="ARBA" id="ARBA00023242"/>
    </source>
</evidence>
<dbReference type="GeneID" id="25278214"/>
<dbReference type="CDD" id="cd12148">
    <property type="entry name" value="fungal_TF_MHR"/>
    <property type="match status" value="1"/>
</dbReference>
<dbReference type="GO" id="GO:0008270">
    <property type="term" value="F:zinc ion binding"/>
    <property type="evidence" value="ECO:0007669"/>
    <property type="project" value="InterPro"/>
</dbReference>
<dbReference type="SMART" id="SM00906">
    <property type="entry name" value="Fungal_trans"/>
    <property type="match status" value="1"/>
</dbReference>
<dbReference type="RefSeq" id="XP_013264298.1">
    <property type="nucleotide sequence ID" value="XM_013408844.1"/>
</dbReference>
<dbReference type="EMBL" id="AMGV01000002">
    <property type="protein sequence ID" value="KEF61708.1"/>
    <property type="molecule type" value="Genomic_DNA"/>
</dbReference>
<proteinExistence type="predicted"/>
<name>A0A072PQV2_9EURO</name>
<dbReference type="GO" id="GO:0005634">
    <property type="term" value="C:nucleus"/>
    <property type="evidence" value="ECO:0007669"/>
    <property type="project" value="UniProtKB-SubCell"/>
</dbReference>
<dbReference type="AlphaFoldDB" id="A0A072PQV2"/>
<evidence type="ECO:0000313" key="5">
    <source>
        <dbReference type="Proteomes" id="UP000027920"/>
    </source>
</evidence>
<dbReference type="InterPro" id="IPR007219">
    <property type="entry name" value="XnlR_reg_dom"/>
</dbReference>
<dbReference type="GO" id="GO:0003677">
    <property type="term" value="F:DNA binding"/>
    <property type="evidence" value="ECO:0007669"/>
    <property type="project" value="InterPro"/>
</dbReference>
<gene>
    <name evidence="4" type="ORF">A1O9_03277</name>
</gene>
<dbReference type="GO" id="GO:0006351">
    <property type="term" value="P:DNA-templated transcription"/>
    <property type="evidence" value="ECO:0007669"/>
    <property type="project" value="InterPro"/>
</dbReference>
<dbReference type="PANTHER" id="PTHR31001:SF45">
    <property type="entry name" value="ZN(II)2CYS6 TRANSCRIPTION FACTOR (EUROFUNG)"/>
    <property type="match status" value="1"/>
</dbReference>
<dbReference type="OrthoDB" id="2269373at2759"/>
<feature type="domain" description="Xylanolytic transcriptional activator regulatory" evidence="3">
    <location>
        <begin position="19"/>
        <end position="94"/>
    </location>
</feature>
<dbReference type="VEuPathDB" id="FungiDB:A1O9_03277"/>
<accession>A0A072PQV2</accession>